<dbReference type="Proteomes" id="UP001163603">
    <property type="component" value="Chromosome 3"/>
</dbReference>
<proteinExistence type="predicted"/>
<protein>
    <submittedName>
        <fullName evidence="1">Uncharacterized protein</fullName>
    </submittedName>
</protein>
<evidence type="ECO:0000313" key="2">
    <source>
        <dbReference type="Proteomes" id="UP001163603"/>
    </source>
</evidence>
<organism evidence="1 2">
    <name type="scientific">Pistacia integerrima</name>
    <dbReference type="NCBI Taxonomy" id="434235"/>
    <lineage>
        <taxon>Eukaryota</taxon>
        <taxon>Viridiplantae</taxon>
        <taxon>Streptophyta</taxon>
        <taxon>Embryophyta</taxon>
        <taxon>Tracheophyta</taxon>
        <taxon>Spermatophyta</taxon>
        <taxon>Magnoliopsida</taxon>
        <taxon>eudicotyledons</taxon>
        <taxon>Gunneridae</taxon>
        <taxon>Pentapetalae</taxon>
        <taxon>rosids</taxon>
        <taxon>malvids</taxon>
        <taxon>Sapindales</taxon>
        <taxon>Anacardiaceae</taxon>
        <taxon>Pistacia</taxon>
    </lineage>
</organism>
<reference evidence="2" key="1">
    <citation type="journal article" date="2023" name="G3 (Bethesda)">
        <title>Genome assembly and association tests identify interacting loci associated with vigor, precocity, and sex in interspecific pistachio rootstocks.</title>
        <authorList>
            <person name="Palmer W."/>
            <person name="Jacygrad E."/>
            <person name="Sagayaradj S."/>
            <person name="Cavanaugh K."/>
            <person name="Han R."/>
            <person name="Bertier L."/>
            <person name="Beede B."/>
            <person name="Kafkas S."/>
            <person name="Golino D."/>
            <person name="Preece J."/>
            <person name="Michelmore R."/>
        </authorList>
    </citation>
    <scope>NUCLEOTIDE SEQUENCE [LARGE SCALE GENOMIC DNA]</scope>
</reference>
<name>A0ACC0Z505_9ROSI</name>
<keyword evidence="2" id="KW-1185">Reference proteome</keyword>
<sequence length="628" mass="70187">MKITSWTTSRPNYKPWKSSFNSFWFLISFVDQGSLSSDDESAMELGSEELHDVNVEYDEDIMGSSPRSVVESPKDSVGSMSSADVTAEINRASDLLMAVSVSADTNKAKISDMAFSAMEELTKMALEGEPLWHRKGSSETETLNGLEYMKEFGSVDATLKEIMRMVEVGDPNAEQLPFEYVSHSSPILCEEFGQEHLHSEASRQIGLVTMNPISIVEFLMNVNQWSTALSNIISRAALLGVLSEGQGGRYNGTMQVMNMELHLPSALVPTRESYFVRYCKQLASGTWGVVDVSLENLFPYSTFKFRRRPSGCLIQDIPNGCSKVIWVEHVVVDNRLVHNIYRPLVTSGYAYSAKRWVAALIRHSEWLETLSAKTTTTNDGVLIPQAGRESVLKLGERMKRSFWGDISASNESTWMALPVCGSEDIRVMTRGVIQVLGESPTTKIAFTTSLWLPVPPKRVFDFLRDDSTRTQWDIRLCGRLIRELAYIINGDNPENRISILQVNATPEEIEMLYLQESFNDYTGFYVIYAPVDMVTMSRILNGGNSDCVNILPCGFAILPDTSPTLHIAEELNCGSLLSIAFHIIDRASANKYIPQESVNAIYKVITETVDLIKTALVPNNLQDTSMIW</sequence>
<dbReference type="EMBL" id="CM047738">
    <property type="protein sequence ID" value="KAJ0045248.1"/>
    <property type="molecule type" value="Genomic_DNA"/>
</dbReference>
<comment type="caution">
    <text evidence="1">The sequence shown here is derived from an EMBL/GenBank/DDBJ whole genome shotgun (WGS) entry which is preliminary data.</text>
</comment>
<gene>
    <name evidence="1" type="ORF">Pint_04215</name>
</gene>
<evidence type="ECO:0000313" key="1">
    <source>
        <dbReference type="EMBL" id="KAJ0045248.1"/>
    </source>
</evidence>
<accession>A0ACC0Z505</accession>